<name>A0ACA9K737_9GLOM</name>
<keyword evidence="2" id="KW-1185">Reference proteome</keyword>
<comment type="caution">
    <text evidence="1">The sequence shown here is derived from an EMBL/GenBank/DDBJ whole genome shotgun (WGS) entry which is preliminary data.</text>
</comment>
<dbReference type="EMBL" id="CAJVPW010000493">
    <property type="protein sequence ID" value="CAG8456307.1"/>
    <property type="molecule type" value="Genomic_DNA"/>
</dbReference>
<protein>
    <submittedName>
        <fullName evidence="1">14794_t:CDS:1</fullName>
    </submittedName>
</protein>
<proteinExistence type="predicted"/>
<evidence type="ECO:0000313" key="2">
    <source>
        <dbReference type="Proteomes" id="UP000789366"/>
    </source>
</evidence>
<gene>
    <name evidence="1" type="ORF">SPELUC_LOCUS1050</name>
</gene>
<evidence type="ECO:0000313" key="1">
    <source>
        <dbReference type="EMBL" id="CAG8456307.1"/>
    </source>
</evidence>
<dbReference type="Proteomes" id="UP000789366">
    <property type="component" value="Unassembled WGS sequence"/>
</dbReference>
<organism evidence="1 2">
    <name type="scientific">Cetraspora pellucida</name>
    <dbReference type="NCBI Taxonomy" id="1433469"/>
    <lineage>
        <taxon>Eukaryota</taxon>
        <taxon>Fungi</taxon>
        <taxon>Fungi incertae sedis</taxon>
        <taxon>Mucoromycota</taxon>
        <taxon>Glomeromycotina</taxon>
        <taxon>Glomeromycetes</taxon>
        <taxon>Diversisporales</taxon>
        <taxon>Gigasporaceae</taxon>
        <taxon>Cetraspora</taxon>
    </lineage>
</organism>
<sequence length="321" mass="37792">MEYGKEKCINCNRYQILNHNELCNSCKPKCTSCNRKNELLDESKLCKSCYYSQTQFQNVSSGNQDIDDLIKATHNNQPRFRLEWIPFEDFTDIKQIGEGGFSEIHKAKWTRGRVTGWSNVEKKLNRSKNQMVVLKVLKDSRNINSAFLKELQNIAKSQPNSYMRRIIQCYGVSQFPKTNDYIFVMSYMSNGSLNDYLSNNLKDVTWRRKHTPHCWASLMQKCWHSDPSKRPTIDEIYYEVYSRYWDLDKIFTEAEEKRQELLNAGKFIAKYMHPHYKTHSQLLNPTIDSMLLDLLQGSKSFTLRRPIDSFQSISSDSFNIM</sequence>
<reference evidence="1" key="1">
    <citation type="submission" date="2021-06" db="EMBL/GenBank/DDBJ databases">
        <authorList>
            <person name="Kallberg Y."/>
            <person name="Tangrot J."/>
            <person name="Rosling A."/>
        </authorList>
    </citation>
    <scope>NUCLEOTIDE SEQUENCE</scope>
    <source>
        <strain evidence="1">28 12/20/2015</strain>
    </source>
</reference>
<accession>A0ACA9K737</accession>